<gene>
    <name evidence="6" type="primary">makB4</name>
</gene>
<feature type="compositionally biased region" description="Basic and acidic residues" evidence="4">
    <location>
        <begin position="261"/>
        <end position="274"/>
    </location>
</feature>
<comment type="cofactor">
    <cofactor evidence="1">
        <name>(R)-lipoate</name>
        <dbReference type="ChEBI" id="CHEBI:83088"/>
    </cofactor>
</comment>
<feature type="domain" description="2-oxoacid dehydrogenase acyltransferase catalytic" evidence="5">
    <location>
        <begin position="172"/>
        <end position="249"/>
    </location>
</feature>
<dbReference type="Pfam" id="PF00198">
    <property type="entry name" value="2-oxoacid_dh"/>
    <property type="match status" value="1"/>
</dbReference>
<feature type="region of interest" description="Disordered" evidence="4">
    <location>
        <begin position="250"/>
        <end position="274"/>
    </location>
</feature>
<evidence type="ECO:0000256" key="1">
    <source>
        <dbReference type="ARBA" id="ARBA00001938"/>
    </source>
</evidence>
<evidence type="ECO:0000256" key="3">
    <source>
        <dbReference type="ARBA" id="ARBA00023315"/>
    </source>
</evidence>
<reference evidence="6" key="1">
    <citation type="submission" date="2015-01" db="EMBL/GenBank/DDBJ databases">
        <title>Characterization of the biosynthetic gene cluster for maklamicin, a spirotetronate-class antibiotic of the endophytic Micromonospora sp. GMKU326.</title>
        <authorList>
            <person name="Kitani S."/>
            <person name="Ratama D."/>
            <person name="Hashimoto J."/>
            <person name="Thamchaipenet A."/>
            <person name="Igarashi Y."/>
            <person name="Shin-ya K."/>
            <person name="Ikeda H."/>
            <person name="Nihira T."/>
        </authorList>
    </citation>
    <scope>NUCLEOTIDE SEQUENCE</scope>
    <source>
        <strain evidence="6">GMKU326</strain>
    </source>
</reference>
<dbReference type="GO" id="GO:0031405">
    <property type="term" value="F:lipoic acid binding"/>
    <property type="evidence" value="ECO:0007669"/>
    <property type="project" value="TreeGrafter"/>
</dbReference>
<name>A0A0B6VRZ2_9ACTN</name>
<dbReference type="PANTHER" id="PTHR43178">
    <property type="entry name" value="DIHYDROLIPOAMIDE ACETYLTRANSFERASE COMPONENT OF PYRUVATE DEHYDROGENASE COMPLEX"/>
    <property type="match status" value="1"/>
</dbReference>
<accession>A0A0B6VRZ2</accession>
<evidence type="ECO:0000259" key="5">
    <source>
        <dbReference type="Pfam" id="PF00198"/>
    </source>
</evidence>
<dbReference type="SUPFAM" id="SSF52777">
    <property type="entry name" value="CoA-dependent acyltransferases"/>
    <property type="match status" value="1"/>
</dbReference>
<evidence type="ECO:0000256" key="2">
    <source>
        <dbReference type="ARBA" id="ARBA00022679"/>
    </source>
</evidence>
<dbReference type="Gene3D" id="3.30.559.10">
    <property type="entry name" value="Chloramphenicol acetyltransferase-like domain"/>
    <property type="match status" value="1"/>
</dbReference>
<sequence length="274" mass="30165">MRISPVARQRRHTFFFLDQLRDFSPVFLDTEVDMTAVRRHRAAARADGHRYSVVSYLLRVTGRVLAAHPDANAAISGRLRARVARYDRVNGKLTLDKTVDGQRVVLAAVLPDLHTASLDDIQRQVDHYRDGDPDEMPEFALLRKLHRAPALLGRAVFRLGTRPLRRRGDAFGTFAVTSLGHRPVDSFHSVGGTTITLGVGQVADRPVARDGRLAIAPLMRLSLAFDHRVIDGAEAADILTEIKSGLESFAPAADPAGAPAHRAEPTREPDLERA</sequence>
<dbReference type="GO" id="GO:0016407">
    <property type="term" value="F:acetyltransferase activity"/>
    <property type="evidence" value="ECO:0007669"/>
    <property type="project" value="TreeGrafter"/>
</dbReference>
<dbReference type="AlphaFoldDB" id="A0A0B6VRZ2"/>
<dbReference type="InterPro" id="IPR050743">
    <property type="entry name" value="2-oxoacid_DH_E2_comp"/>
</dbReference>
<evidence type="ECO:0000313" key="6">
    <source>
        <dbReference type="EMBL" id="BAQ25504.1"/>
    </source>
</evidence>
<feature type="compositionally biased region" description="Low complexity" evidence="4">
    <location>
        <begin position="250"/>
        <end position="260"/>
    </location>
</feature>
<dbReference type="EMBL" id="LC021382">
    <property type="protein sequence ID" value="BAQ25504.1"/>
    <property type="molecule type" value="Genomic_DNA"/>
</dbReference>
<dbReference type="InterPro" id="IPR023213">
    <property type="entry name" value="CAT-like_dom_sf"/>
</dbReference>
<dbReference type="InterPro" id="IPR001078">
    <property type="entry name" value="2-oxoacid_DH_actylTfrase"/>
</dbReference>
<dbReference type="GO" id="GO:0005737">
    <property type="term" value="C:cytoplasm"/>
    <property type="evidence" value="ECO:0007669"/>
    <property type="project" value="TreeGrafter"/>
</dbReference>
<proteinExistence type="predicted"/>
<protein>
    <submittedName>
        <fullName evidence="6">Acyltransferase</fullName>
    </submittedName>
</protein>
<evidence type="ECO:0000256" key="4">
    <source>
        <dbReference type="SAM" id="MobiDB-lite"/>
    </source>
</evidence>
<organism evidence="6">
    <name type="scientific">Micromonospora sp. GMKU326</name>
    <dbReference type="NCBI Taxonomy" id="718015"/>
    <lineage>
        <taxon>Bacteria</taxon>
        <taxon>Bacillati</taxon>
        <taxon>Actinomycetota</taxon>
        <taxon>Actinomycetes</taxon>
        <taxon>Micromonosporales</taxon>
        <taxon>Micromonosporaceae</taxon>
        <taxon>Micromonospora</taxon>
    </lineage>
</organism>
<keyword evidence="3 6" id="KW-0012">Acyltransferase</keyword>
<keyword evidence="2 6" id="KW-0808">Transferase</keyword>
<dbReference type="PANTHER" id="PTHR43178:SF5">
    <property type="entry name" value="LIPOAMIDE ACYLTRANSFERASE COMPONENT OF BRANCHED-CHAIN ALPHA-KETO ACID DEHYDROGENASE COMPLEX, MITOCHONDRIAL"/>
    <property type="match status" value="1"/>
</dbReference>